<feature type="domain" description="ComEC/Rec2-related protein" evidence="7">
    <location>
        <begin position="245"/>
        <end position="519"/>
    </location>
</feature>
<reference evidence="9" key="1">
    <citation type="submission" date="2018-12" db="EMBL/GenBank/DDBJ databases">
        <title>Novel natural products biosynthetic potential of the class Ktedonobacteria.</title>
        <authorList>
            <person name="Zheng Y."/>
            <person name="Saitou A."/>
            <person name="Wang C.M."/>
            <person name="Toyoda A."/>
            <person name="Minakuchi Y."/>
            <person name="Sekiguchi Y."/>
            <person name="Ueda K."/>
            <person name="Takano H."/>
            <person name="Sakai Y."/>
            <person name="Yokota A."/>
            <person name="Yabe S."/>
        </authorList>
    </citation>
    <scope>NUCLEOTIDE SEQUENCE</scope>
    <source>
        <strain evidence="9">A3-2</strain>
    </source>
</reference>
<dbReference type="Pfam" id="PF03772">
    <property type="entry name" value="Competence"/>
    <property type="match status" value="1"/>
</dbReference>
<evidence type="ECO:0000256" key="6">
    <source>
        <dbReference type="SAM" id="Phobius"/>
    </source>
</evidence>
<dbReference type="GO" id="GO:0005886">
    <property type="term" value="C:plasma membrane"/>
    <property type="evidence" value="ECO:0007669"/>
    <property type="project" value="UniProtKB-SubCell"/>
</dbReference>
<feature type="transmembrane region" description="Helical" evidence="6">
    <location>
        <begin position="259"/>
        <end position="281"/>
    </location>
</feature>
<gene>
    <name evidence="9" type="ORF">KTA_32340</name>
</gene>
<dbReference type="InterPro" id="IPR025405">
    <property type="entry name" value="DUF4131"/>
</dbReference>
<protein>
    <recommendedName>
        <fullName evidence="10">Competence protein ComEC</fullName>
    </recommendedName>
</protein>
<feature type="transmembrane region" description="Helical" evidence="6">
    <location>
        <begin position="562"/>
        <end position="584"/>
    </location>
</feature>
<evidence type="ECO:0000256" key="2">
    <source>
        <dbReference type="ARBA" id="ARBA00022475"/>
    </source>
</evidence>
<feature type="transmembrane region" description="Helical" evidence="6">
    <location>
        <begin position="448"/>
        <end position="473"/>
    </location>
</feature>
<name>A0A455T728_9CHLR</name>
<evidence type="ECO:0000256" key="5">
    <source>
        <dbReference type="ARBA" id="ARBA00023136"/>
    </source>
</evidence>
<dbReference type="NCBIfam" id="TIGR00360">
    <property type="entry name" value="ComEC_N-term"/>
    <property type="match status" value="1"/>
</dbReference>
<evidence type="ECO:0000313" key="9">
    <source>
        <dbReference type="EMBL" id="BBH95035.1"/>
    </source>
</evidence>
<dbReference type="Pfam" id="PF13567">
    <property type="entry name" value="DUF4131"/>
    <property type="match status" value="1"/>
</dbReference>
<feature type="transmembrane region" description="Helical" evidence="6">
    <location>
        <begin position="509"/>
        <end position="525"/>
    </location>
</feature>
<keyword evidence="2" id="KW-1003">Cell membrane</keyword>
<accession>A0A455T728</accession>
<dbReference type="PANTHER" id="PTHR30619">
    <property type="entry name" value="DNA INTERNALIZATION/COMPETENCE PROTEIN COMEC/REC2"/>
    <property type="match status" value="1"/>
</dbReference>
<feature type="transmembrane region" description="Helical" evidence="6">
    <location>
        <begin position="35"/>
        <end position="59"/>
    </location>
</feature>
<evidence type="ECO:0000256" key="1">
    <source>
        <dbReference type="ARBA" id="ARBA00004651"/>
    </source>
</evidence>
<feature type="transmembrane region" description="Helical" evidence="6">
    <location>
        <begin position="12"/>
        <end position="29"/>
    </location>
</feature>
<dbReference type="InterPro" id="IPR052159">
    <property type="entry name" value="Competence_DNA_uptake"/>
</dbReference>
<feature type="transmembrane region" description="Helical" evidence="6">
    <location>
        <begin position="302"/>
        <end position="320"/>
    </location>
</feature>
<keyword evidence="3 6" id="KW-0812">Transmembrane</keyword>
<feature type="domain" description="DUF4131" evidence="8">
    <location>
        <begin position="42"/>
        <end position="184"/>
    </location>
</feature>
<dbReference type="InterPro" id="IPR004477">
    <property type="entry name" value="ComEC_N"/>
</dbReference>
<sequence>MGVSWLAVRRSCLWLRGWPLLVVCSGWLAGILCAYWLQLLAVWLALPALVAVLVTALCWRRWERASVLLLLLSAWLCGAWRMALADPRHDSLAVLGLLRPAASTADIVVRGTVSAPPALEGHARRLAVSVEAVSSDGGLHWWPRHGQIAVFTSGSLLDDPYGPAYGDEVVLRGRLLPPMGGSSPDLQASMAFPRLSVRHHGGNPVLAWLYRLRFWLASLIGRLLPQPEAALLVAVLLGLRTPALEPLTPLFNVTGTAHLIVPSGFKVTLLAGLVALPLHPLTRRKTDDWRLLPAQRRRSRRWQWLLCWLQLLVVALYTVLSGAGPAAVRAGLMGALLVLAPRVGRHYHVYSALAAAALVMSWVDPFVLWDSGFQLSFLGTLGIVLLTPVFARPLRALEALPAGTLTVEALAVTLAAQVATLPVFALTFAQLSFVAPLANLLTVPLLDLLLGLGVGLCLMGVLCFPLAAVLAWLAWFPLRYVIKVVALCAHLPGAWLSTAGWSLSLPLAWGYYLVLLGMLGLGWHFRPQWFLSPSGNGIQQTAMDRSAPGRGHGHRHRGRRGLMLSIQVALALLLLLTTGLRTLLEGHRAGLVLTVFALASSSGETGPALIGQTAQGKLLVIDGGPDAAALTEALDQRLPVWRHRIDWLALSSPLRSHLAGLLDATSRFEIGYALDGGVLHPGTAYALWRRTLRERAIPYQTLRQGQVLPLENDLRLEVLWPPSPLHRGGDEARNNALVLRLVAPGLRLLLLGEAAQSTYALNGLMASAGIAGLLPLGEEQVVLATLTANKQPPPAFIRLLKLLCPALLVVNETTDRSPSSIQTSSLAKSAELSALIAQEKTRVFWLRAPAAFSLQENATGWSFGMQAPPD</sequence>
<evidence type="ECO:0000256" key="3">
    <source>
        <dbReference type="ARBA" id="ARBA00022692"/>
    </source>
</evidence>
<dbReference type="EMBL" id="AP019377">
    <property type="protein sequence ID" value="BBH95035.1"/>
    <property type="molecule type" value="Genomic_DNA"/>
</dbReference>
<dbReference type="PANTHER" id="PTHR30619:SF1">
    <property type="entry name" value="RECOMBINATION PROTEIN 2"/>
    <property type="match status" value="1"/>
</dbReference>
<keyword evidence="5 6" id="KW-0472">Membrane</keyword>
<evidence type="ECO:0008006" key="10">
    <source>
        <dbReference type="Google" id="ProtNLM"/>
    </source>
</evidence>
<keyword evidence="4 6" id="KW-1133">Transmembrane helix</keyword>
<dbReference type="SUPFAM" id="SSF56281">
    <property type="entry name" value="Metallo-hydrolase/oxidoreductase"/>
    <property type="match status" value="1"/>
</dbReference>
<dbReference type="AlphaFoldDB" id="A0A455T728"/>
<dbReference type="InterPro" id="IPR036866">
    <property type="entry name" value="RibonucZ/Hydroxyglut_hydro"/>
</dbReference>
<evidence type="ECO:0000259" key="7">
    <source>
        <dbReference type="Pfam" id="PF03772"/>
    </source>
</evidence>
<evidence type="ECO:0000259" key="8">
    <source>
        <dbReference type="Pfam" id="PF13567"/>
    </source>
</evidence>
<feature type="transmembrane region" description="Helical" evidence="6">
    <location>
        <begin position="350"/>
        <end position="369"/>
    </location>
</feature>
<evidence type="ECO:0000256" key="4">
    <source>
        <dbReference type="ARBA" id="ARBA00022989"/>
    </source>
</evidence>
<comment type="subcellular location">
    <subcellularLocation>
        <location evidence="1">Cell membrane</location>
        <topology evidence="1">Multi-pass membrane protein</topology>
    </subcellularLocation>
</comment>
<feature type="transmembrane region" description="Helical" evidence="6">
    <location>
        <begin position="375"/>
        <end position="394"/>
    </location>
</feature>
<organism evidence="9">
    <name type="scientific">Thermogemmatispora argillosa</name>
    <dbReference type="NCBI Taxonomy" id="2045280"/>
    <lineage>
        <taxon>Bacteria</taxon>
        <taxon>Bacillati</taxon>
        <taxon>Chloroflexota</taxon>
        <taxon>Ktedonobacteria</taxon>
        <taxon>Thermogemmatisporales</taxon>
        <taxon>Thermogemmatisporaceae</taxon>
        <taxon>Thermogemmatispora</taxon>
    </lineage>
</organism>
<proteinExistence type="predicted"/>